<protein>
    <recommendedName>
        <fullName evidence="1">Uracil-DNA glycosylase-like domain-containing protein</fullName>
    </recommendedName>
</protein>
<dbReference type="SUPFAM" id="SSF52141">
    <property type="entry name" value="Uracil-DNA glycosylase-like"/>
    <property type="match status" value="1"/>
</dbReference>
<organism evidence="2 3">
    <name type="scientific">Vibrio vulnificus</name>
    <dbReference type="NCBI Taxonomy" id="672"/>
    <lineage>
        <taxon>Bacteria</taxon>
        <taxon>Pseudomonadati</taxon>
        <taxon>Pseudomonadota</taxon>
        <taxon>Gammaproteobacteria</taxon>
        <taxon>Vibrionales</taxon>
        <taxon>Vibrionaceae</taxon>
        <taxon>Vibrio</taxon>
    </lineage>
</organism>
<evidence type="ECO:0000313" key="3">
    <source>
        <dbReference type="Proteomes" id="UP000263418"/>
    </source>
</evidence>
<dbReference type="PANTHER" id="PTHR42160">
    <property type="entry name" value="URACIL-DNA GLYCOSYLASE SUPERFAMILY PROTEIN"/>
    <property type="match status" value="1"/>
</dbReference>
<proteinExistence type="predicted"/>
<dbReference type="CDD" id="cd10033">
    <property type="entry name" value="UDG_like"/>
    <property type="match status" value="1"/>
</dbReference>
<dbReference type="InterPro" id="IPR036895">
    <property type="entry name" value="Uracil-DNA_glycosylase-like_sf"/>
</dbReference>
<name>A0AAN1PKW9_VIBVL</name>
<accession>A0AAN1PKW9</accession>
<evidence type="ECO:0000313" key="2">
    <source>
        <dbReference type="EMBL" id="AXX58483.1"/>
    </source>
</evidence>
<dbReference type="Proteomes" id="UP000263418">
    <property type="component" value="Chromosome 1"/>
</dbReference>
<gene>
    <name evidence="2" type="ORF">FORC53_0144</name>
</gene>
<evidence type="ECO:0000259" key="1">
    <source>
        <dbReference type="SMART" id="SM00986"/>
    </source>
</evidence>
<feature type="domain" description="Uracil-DNA glycosylase-like" evidence="1">
    <location>
        <begin position="27"/>
        <end position="183"/>
    </location>
</feature>
<dbReference type="InterPro" id="IPR005122">
    <property type="entry name" value="Uracil-DNA_glycosylase-like"/>
</dbReference>
<sequence length="197" mass="22414">MPLEPLLTQVRACQVCASALPLGANPVVQAHSEAKILIIGQAPGTKVHHTSIPWNDASGNRLRVWLDIEKPTFYDPKQIAIMPMGFCYPGRGQSGDLPPRKECAPLWHEALLKHLPNIELTLLIGQYAQNRYLSNKPKTLTETVQNWQAWLPDYLPLPHPSPRNTLWLRKNPWFEEQTVPYLRQQVHQLLSPSKVEI</sequence>
<dbReference type="AlphaFoldDB" id="A0AAN1PKW9"/>
<dbReference type="SMART" id="SM00986">
    <property type="entry name" value="UDG"/>
    <property type="match status" value="1"/>
</dbReference>
<dbReference type="EMBL" id="CP019290">
    <property type="protein sequence ID" value="AXX58483.1"/>
    <property type="molecule type" value="Genomic_DNA"/>
</dbReference>
<dbReference type="SMART" id="SM00987">
    <property type="entry name" value="UreE_C"/>
    <property type="match status" value="1"/>
</dbReference>
<dbReference type="Pfam" id="PF03167">
    <property type="entry name" value="UDG"/>
    <property type="match status" value="1"/>
</dbReference>
<reference evidence="2 3" key="1">
    <citation type="submission" date="2017-01" db="EMBL/GenBank/DDBJ databases">
        <title>Complete Genome Sequence of Vibrio vulnificus FORC_053.</title>
        <authorList>
            <consortium name="Food-borne Pathogen Omics Research Center"/>
            <person name="Chung H.Y."/>
            <person name="Na E.J."/>
            <person name="Song J.S."/>
            <person name="Kim H."/>
            <person name="Lee J.-H."/>
            <person name="Ryu S."/>
            <person name="Choi S.H."/>
        </authorList>
    </citation>
    <scope>NUCLEOTIDE SEQUENCE [LARGE SCALE GENOMIC DNA]</scope>
    <source>
        <strain evidence="2 3">FORC_053</strain>
    </source>
</reference>
<dbReference type="InterPro" id="IPR047124">
    <property type="entry name" value="HI_0220.2"/>
</dbReference>
<dbReference type="Gene3D" id="3.40.470.10">
    <property type="entry name" value="Uracil-DNA glycosylase-like domain"/>
    <property type="match status" value="1"/>
</dbReference>
<dbReference type="RefSeq" id="WP_118893180.1">
    <property type="nucleotide sequence ID" value="NZ_CP019290.1"/>
</dbReference>
<dbReference type="PANTHER" id="PTHR42160:SF1">
    <property type="entry name" value="URACIL-DNA GLYCOSYLASE SUPERFAMILY PROTEIN"/>
    <property type="match status" value="1"/>
</dbReference>